<dbReference type="EMBL" id="CAJNOK010043558">
    <property type="protein sequence ID" value="CAF1569984.1"/>
    <property type="molecule type" value="Genomic_DNA"/>
</dbReference>
<evidence type="ECO:0000259" key="2">
    <source>
        <dbReference type="Pfam" id="PF00888"/>
    </source>
</evidence>
<proteinExistence type="inferred from homology"/>
<feature type="non-terminal residue" evidence="3">
    <location>
        <position position="233"/>
    </location>
</feature>
<sequence length="233" mass="27215">SQQLPNNYFDKIWQLLKQALEAILTGTNSPSNEEQLYRHIDNLCTTTTNDTSTKSMSSLLYDHLKQVFEDHIQTMLPTLTTEMNDSEEYLRLLSLTWSNHSIRSSLIRQLFIVLDRTYVLHTTNVLSICCVNGLLKMIEQERNGETIDRSLVKSLVKMLLDLQLYHKDFEVLFLQATGQLYYNEGRQLIQTLEINQYLKHVEKRLQEENLRLTHYIDHSTKYLTAWLANSATG</sequence>
<dbReference type="FunFam" id="1.20.1310.10:FF:000001">
    <property type="entry name" value="Cullin 3"/>
    <property type="match status" value="1"/>
</dbReference>
<dbReference type="GO" id="GO:0006511">
    <property type="term" value="P:ubiquitin-dependent protein catabolic process"/>
    <property type="evidence" value="ECO:0007669"/>
    <property type="project" value="InterPro"/>
</dbReference>
<protein>
    <recommendedName>
        <fullName evidence="2">Cullin N-terminal domain-containing protein</fullName>
    </recommendedName>
</protein>
<dbReference type="PANTHER" id="PTHR11932">
    <property type="entry name" value="CULLIN"/>
    <property type="match status" value="1"/>
</dbReference>
<dbReference type="Pfam" id="PF00888">
    <property type="entry name" value="Cullin"/>
    <property type="match status" value="1"/>
</dbReference>
<evidence type="ECO:0000313" key="3">
    <source>
        <dbReference type="EMBL" id="CAF1569984.1"/>
    </source>
</evidence>
<dbReference type="EMBL" id="CAJOBA010066331">
    <property type="protein sequence ID" value="CAF4364141.1"/>
    <property type="molecule type" value="Genomic_DNA"/>
</dbReference>
<dbReference type="InterPro" id="IPR001373">
    <property type="entry name" value="Cullin_N"/>
</dbReference>
<dbReference type="AlphaFoldDB" id="A0A8S2FXU2"/>
<dbReference type="SUPFAM" id="SSF74788">
    <property type="entry name" value="Cullin repeat-like"/>
    <property type="match status" value="1"/>
</dbReference>
<accession>A0A8S2FXU2</accession>
<comment type="similarity">
    <text evidence="1">Belongs to the cullin family.</text>
</comment>
<name>A0A8S2FXU2_9BILA</name>
<feature type="domain" description="Cullin N-terminal" evidence="2">
    <location>
        <begin position="13"/>
        <end position="221"/>
    </location>
</feature>
<organism evidence="3 5">
    <name type="scientific">Didymodactylos carnosus</name>
    <dbReference type="NCBI Taxonomy" id="1234261"/>
    <lineage>
        <taxon>Eukaryota</taxon>
        <taxon>Metazoa</taxon>
        <taxon>Spiralia</taxon>
        <taxon>Gnathifera</taxon>
        <taxon>Rotifera</taxon>
        <taxon>Eurotatoria</taxon>
        <taxon>Bdelloidea</taxon>
        <taxon>Philodinida</taxon>
        <taxon>Philodinidae</taxon>
        <taxon>Didymodactylos</taxon>
    </lineage>
</organism>
<evidence type="ECO:0000256" key="1">
    <source>
        <dbReference type="ARBA" id="ARBA00006019"/>
    </source>
</evidence>
<dbReference type="InterPro" id="IPR045093">
    <property type="entry name" value="Cullin"/>
</dbReference>
<dbReference type="Proteomes" id="UP000682733">
    <property type="component" value="Unassembled WGS sequence"/>
</dbReference>
<evidence type="ECO:0000313" key="5">
    <source>
        <dbReference type="Proteomes" id="UP000677228"/>
    </source>
</evidence>
<dbReference type="Proteomes" id="UP000677228">
    <property type="component" value="Unassembled WGS sequence"/>
</dbReference>
<gene>
    <name evidence="3" type="ORF">OVA965_LOCUS40300</name>
    <name evidence="4" type="ORF">TMI583_LOCUS41715</name>
</gene>
<dbReference type="Gene3D" id="1.20.1310.10">
    <property type="entry name" value="Cullin Repeats"/>
    <property type="match status" value="2"/>
</dbReference>
<feature type="non-terminal residue" evidence="3">
    <location>
        <position position="1"/>
    </location>
</feature>
<dbReference type="InterPro" id="IPR016159">
    <property type="entry name" value="Cullin_repeat-like_dom_sf"/>
</dbReference>
<dbReference type="GO" id="GO:0031625">
    <property type="term" value="F:ubiquitin protein ligase binding"/>
    <property type="evidence" value="ECO:0007669"/>
    <property type="project" value="InterPro"/>
</dbReference>
<evidence type="ECO:0000313" key="4">
    <source>
        <dbReference type="EMBL" id="CAF4364141.1"/>
    </source>
</evidence>
<reference evidence="3" key="1">
    <citation type="submission" date="2021-02" db="EMBL/GenBank/DDBJ databases">
        <authorList>
            <person name="Nowell W R."/>
        </authorList>
    </citation>
    <scope>NUCLEOTIDE SEQUENCE</scope>
</reference>
<comment type="caution">
    <text evidence="3">The sequence shown here is derived from an EMBL/GenBank/DDBJ whole genome shotgun (WGS) entry which is preliminary data.</text>
</comment>